<organism evidence="1 2">
    <name type="scientific">Pustulibacterium marinum</name>
    <dbReference type="NCBI Taxonomy" id="1224947"/>
    <lineage>
        <taxon>Bacteria</taxon>
        <taxon>Pseudomonadati</taxon>
        <taxon>Bacteroidota</taxon>
        <taxon>Flavobacteriia</taxon>
        <taxon>Flavobacteriales</taxon>
        <taxon>Flavobacteriaceae</taxon>
        <taxon>Pustulibacterium</taxon>
    </lineage>
</organism>
<dbReference type="EMBL" id="FPBK01000010">
    <property type="protein sequence ID" value="SFU62804.1"/>
    <property type="molecule type" value="Genomic_DNA"/>
</dbReference>
<evidence type="ECO:0000313" key="2">
    <source>
        <dbReference type="Proteomes" id="UP000199138"/>
    </source>
</evidence>
<accession>A0A1I7HPX1</accession>
<name>A0A1I7HPX1_9FLAO</name>
<protein>
    <submittedName>
        <fullName evidence="1">Uncharacterized protein</fullName>
    </submittedName>
</protein>
<gene>
    <name evidence="1" type="ORF">SAMN05216480_110121</name>
</gene>
<dbReference type="AlphaFoldDB" id="A0A1I7HPX1"/>
<proteinExistence type="predicted"/>
<dbReference type="Proteomes" id="UP000199138">
    <property type="component" value="Unassembled WGS sequence"/>
</dbReference>
<sequence>MLKIDNYHFKQTFNLNKRLILSCQIICDNGFK</sequence>
<keyword evidence="2" id="KW-1185">Reference proteome</keyword>
<reference evidence="1 2" key="1">
    <citation type="submission" date="2016-10" db="EMBL/GenBank/DDBJ databases">
        <authorList>
            <person name="de Groot N.N."/>
        </authorList>
    </citation>
    <scope>NUCLEOTIDE SEQUENCE [LARGE SCALE GENOMIC DNA]</scope>
    <source>
        <strain evidence="1 2">CGMCC 1.12333</strain>
    </source>
</reference>
<evidence type="ECO:0000313" key="1">
    <source>
        <dbReference type="EMBL" id="SFU62804.1"/>
    </source>
</evidence>